<keyword evidence="3" id="KW-0235">DNA replication</keyword>
<feature type="domain" description="GINS subunit" evidence="6">
    <location>
        <begin position="85"/>
        <end position="188"/>
    </location>
</feature>
<feature type="region of interest" description="Disordered" evidence="5">
    <location>
        <begin position="208"/>
        <end position="276"/>
    </location>
</feature>
<evidence type="ECO:0000313" key="9">
    <source>
        <dbReference type="Proteomes" id="UP000515908"/>
    </source>
</evidence>
<comment type="subcellular location">
    <subcellularLocation>
        <location evidence="1">Nucleus</location>
    </subcellularLocation>
</comment>
<dbReference type="InterPro" id="IPR007257">
    <property type="entry name" value="GINS_Psf2"/>
</dbReference>
<feature type="compositionally biased region" description="Low complexity" evidence="5">
    <location>
        <begin position="208"/>
        <end position="222"/>
    </location>
</feature>
<dbReference type="Gene3D" id="1.20.58.1020">
    <property type="match status" value="1"/>
</dbReference>
<organism evidence="8 9">
    <name type="scientific">Angomonas deanei</name>
    <dbReference type="NCBI Taxonomy" id="59799"/>
    <lineage>
        <taxon>Eukaryota</taxon>
        <taxon>Discoba</taxon>
        <taxon>Euglenozoa</taxon>
        <taxon>Kinetoplastea</taxon>
        <taxon>Metakinetoplastina</taxon>
        <taxon>Trypanosomatida</taxon>
        <taxon>Trypanosomatidae</taxon>
        <taxon>Strigomonadinae</taxon>
        <taxon>Angomonas</taxon>
    </lineage>
</organism>
<evidence type="ECO:0000256" key="5">
    <source>
        <dbReference type="SAM" id="MobiDB-lite"/>
    </source>
</evidence>
<evidence type="ECO:0000256" key="4">
    <source>
        <dbReference type="ARBA" id="ARBA00023242"/>
    </source>
</evidence>
<evidence type="ECO:0000259" key="6">
    <source>
        <dbReference type="Pfam" id="PF05916"/>
    </source>
</evidence>
<dbReference type="CDD" id="cd21694">
    <property type="entry name" value="GINS_B_Psf2"/>
    <property type="match status" value="1"/>
</dbReference>
<dbReference type="SUPFAM" id="SSF160059">
    <property type="entry name" value="PriA/YqbF domain"/>
    <property type="match status" value="1"/>
</dbReference>
<dbReference type="PANTHER" id="PTHR12772:SF0">
    <property type="entry name" value="DNA REPLICATION COMPLEX GINS PROTEIN PSF2"/>
    <property type="match status" value="1"/>
</dbReference>
<reference evidence="8 9" key="1">
    <citation type="submission" date="2020-08" db="EMBL/GenBank/DDBJ databases">
        <authorList>
            <person name="Newling K."/>
            <person name="Davey J."/>
            <person name="Forrester S."/>
        </authorList>
    </citation>
    <scope>NUCLEOTIDE SEQUENCE [LARGE SCALE GENOMIC DNA]</scope>
    <source>
        <strain evidence="9">Crithidia deanei Carvalho (ATCC PRA-265)</strain>
    </source>
</reference>
<dbReference type="Proteomes" id="UP000515908">
    <property type="component" value="Chromosome 01"/>
</dbReference>
<dbReference type="CDD" id="cd11712">
    <property type="entry name" value="GINS_A_psf2"/>
    <property type="match status" value="1"/>
</dbReference>
<feature type="domain" description="DNA replication complex GINS protein PSF2 N-terminal" evidence="7">
    <location>
        <begin position="25"/>
        <end position="79"/>
    </location>
</feature>
<feature type="compositionally biased region" description="Low complexity" evidence="5">
    <location>
        <begin position="252"/>
        <end position="262"/>
    </location>
</feature>
<gene>
    <name evidence="8" type="ORF">ADEAN_000039800</name>
</gene>
<dbReference type="GO" id="GO:0006260">
    <property type="term" value="P:DNA replication"/>
    <property type="evidence" value="ECO:0007669"/>
    <property type="project" value="UniProtKB-KW"/>
</dbReference>
<dbReference type="GO" id="GO:0000811">
    <property type="term" value="C:GINS complex"/>
    <property type="evidence" value="ECO:0007669"/>
    <property type="project" value="TreeGrafter"/>
</dbReference>
<dbReference type="EMBL" id="LR877145">
    <property type="protein sequence ID" value="CAD2212962.1"/>
    <property type="molecule type" value="Genomic_DNA"/>
</dbReference>
<dbReference type="InterPro" id="IPR056784">
    <property type="entry name" value="PSF2_N"/>
</dbReference>
<evidence type="ECO:0000313" key="8">
    <source>
        <dbReference type="EMBL" id="CAD2212962.1"/>
    </source>
</evidence>
<evidence type="ECO:0000256" key="2">
    <source>
        <dbReference type="ARBA" id="ARBA00010565"/>
    </source>
</evidence>
<dbReference type="InterPro" id="IPR021151">
    <property type="entry name" value="GINS_A"/>
</dbReference>
<dbReference type="VEuPathDB" id="TriTrypDB:ADEAN_000039800"/>
<dbReference type="PANTHER" id="PTHR12772">
    <property type="entry name" value="DNA REPLICATION COMPLEX GINS PROTEIN PSF2"/>
    <property type="match status" value="1"/>
</dbReference>
<dbReference type="InterPro" id="IPR036224">
    <property type="entry name" value="GINS_bundle-like_dom_sf"/>
</dbReference>
<dbReference type="GO" id="GO:0000727">
    <property type="term" value="P:double-strand break repair via break-induced replication"/>
    <property type="evidence" value="ECO:0007669"/>
    <property type="project" value="TreeGrafter"/>
</dbReference>
<evidence type="ECO:0000256" key="3">
    <source>
        <dbReference type="ARBA" id="ARBA00022705"/>
    </source>
</evidence>
<accession>A0A7G2C4Z5</accession>
<dbReference type="Gene3D" id="3.40.5.50">
    <property type="match status" value="1"/>
</dbReference>
<dbReference type="AlphaFoldDB" id="A0A7G2C4Z5"/>
<evidence type="ECO:0000259" key="7">
    <source>
        <dbReference type="Pfam" id="PF25005"/>
    </source>
</evidence>
<comment type="similarity">
    <text evidence="2">Belongs to the GINS2/PSF2 family.</text>
</comment>
<keyword evidence="9" id="KW-1185">Reference proteome</keyword>
<name>A0A7G2C4Z5_9TRYP</name>
<keyword evidence="4" id="KW-0539">Nucleus</keyword>
<dbReference type="SUPFAM" id="SSF158573">
    <property type="entry name" value="GINS helical bundle-like"/>
    <property type="match status" value="1"/>
</dbReference>
<proteinExistence type="inferred from homology"/>
<dbReference type="Pfam" id="PF05916">
    <property type="entry name" value="Sld5"/>
    <property type="match status" value="1"/>
</dbReference>
<sequence>MTSAVHDGPTEPRRVDLFNEYHFSSFAAQEVPITVIPRFAMEKVESMNGASYGPFSPNYPVEVPLWLALYVRQTDSCKVQLPSYLRKDYLQKVLERERSNERSFERLPFYFFEIAKCLLQSTSHASTSSATEEGEVRRLVRDLQHIRQRKLQDSMAVLEGEGSPMTIPGIKLTNIISTELHYLRSTFAVVLTQAAAMDSIRHQTQRLPTVSTAAVSTPSTATRRTRDTFEATPDGGEEVGASPEVGPAPSVTDTMTTDTTLTAAQPPPKKRRTLRQ</sequence>
<dbReference type="Pfam" id="PF25005">
    <property type="entry name" value="PSF2_N"/>
    <property type="match status" value="1"/>
</dbReference>
<protein>
    <submittedName>
        <fullName evidence="8">GINS complex protein, putative</fullName>
    </submittedName>
</protein>
<evidence type="ECO:0000256" key="1">
    <source>
        <dbReference type="ARBA" id="ARBA00004123"/>
    </source>
</evidence>